<dbReference type="KEGG" id="wna:KA717_15465"/>
<evidence type="ECO:0000313" key="2">
    <source>
        <dbReference type="EMBL" id="UXE63824.1"/>
    </source>
</evidence>
<keyword evidence="1" id="KW-0812">Transmembrane</keyword>
<proteinExistence type="predicted"/>
<organism evidence="2">
    <name type="scientific">Woronichinia naegeliana WA131</name>
    <dbReference type="NCBI Taxonomy" id="2824559"/>
    <lineage>
        <taxon>Bacteria</taxon>
        <taxon>Bacillati</taxon>
        <taxon>Cyanobacteriota</taxon>
        <taxon>Cyanophyceae</taxon>
        <taxon>Synechococcales</taxon>
        <taxon>Coelosphaeriaceae</taxon>
        <taxon>Woronichinia</taxon>
    </lineage>
</organism>
<dbReference type="AlphaFoldDB" id="A0A977L1F9"/>
<accession>A0A977L1F9</accession>
<gene>
    <name evidence="2" type="ORF">KA717_15465</name>
</gene>
<dbReference type="EMBL" id="CP073041">
    <property type="protein sequence ID" value="UXE63824.1"/>
    <property type="molecule type" value="Genomic_DNA"/>
</dbReference>
<feature type="transmembrane region" description="Helical" evidence="1">
    <location>
        <begin position="16"/>
        <end position="37"/>
    </location>
</feature>
<keyword evidence="1" id="KW-1133">Transmembrane helix</keyword>
<name>A0A977L1F9_9CYAN</name>
<evidence type="ECO:0000256" key="1">
    <source>
        <dbReference type="SAM" id="Phobius"/>
    </source>
</evidence>
<sequence length="258" mass="30071">MDNWFASSEQLIKDNLAWFIVLAILLGAFWGVWSSVIKEIERPSRRRPGFRKIKLTLTSEVFRKIKGIVFRLLFANTLWAIVLSVIVAMLFFILNRFYETVWVKLIVAFSVSHAIARKQGKISLLNAYLGGFDLDSVPFFGDIIQDLTKNYEDFHKKQFEQLNEKCNELYSELINKQMAKESLVASQNQEKFENLLKSKSIGEIENLLSERVAYWPQQDRQEILSHQLEQIRSLPESERNSRLIALVEQICPELINLQ</sequence>
<feature type="transmembrane region" description="Helical" evidence="1">
    <location>
        <begin position="72"/>
        <end position="94"/>
    </location>
</feature>
<keyword evidence="1" id="KW-0472">Membrane</keyword>
<protein>
    <submittedName>
        <fullName evidence="2">Uncharacterized protein</fullName>
    </submittedName>
</protein>
<reference evidence="2" key="1">
    <citation type="submission" date="2021-04" db="EMBL/GenBank/DDBJ databases">
        <title>Genome sequence of Woronichinia naegeliana from Washington state freshwater lake bloom.</title>
        <authorList>
            <person name="Dreher T.W."/>
        </authorList>
    </citation>
    <scope>NUCLEOTIDE SEQUENCE</scope>
    <source>
        <strain evidence="2">WA131</strain>
    </source>
</reference>
<dbReference type="Proteomes" id="UP001065613">
    <property type="component" value="Chromosome"/>
</dbReference>